<gene>
    <name evidence="5" type="ORF">SE18_15525</name>
</gene>
<proteinExistence type="predicted"/>
<reference evidence="5 6" key="1">
    <citation type="submission" date="2015-07" db="EMBL/GenBank/DDBJ databases">
        <title>Whole genome sequence of Herpetosiphon geysericola DSM 7119.</title>
        <authorList>
            <person name="Hemp J."/>
            <person name="Ward L.M."/>
            <person name="Pace L.A."/>
            <person name="Fischer W.W."/>
        </authorList>
    </citation>
    <scope>NUCLEOTIDE SEQUENCE [LARGE SCALE GENOMIC DNA]</scope>
    <source>
        <strain evidence="5 6">DSM 7119</strain>
    </source>
</reference>
<dbReference type="Proteomes" id="UP000050277">
    <property type="component" value="Unassembled WGS sequence"/>
</dbReference>
<dbReference type="RefSeq" id="WP_054535381.1">
    <property type="nucleotide sequence ID" value="NZ_LGKP01000023.1"/>
</dbReference>
<evidence type="ECO:0000259" key="4">
    <source>
        <dbReference type="SMART" id="SM00495"/>
    </source>
</evidence>
<dbReference type="Gene3D" id="2.10.10.20">
    <property type="entry name" value="Carbohydrate-binding module superfamily 5/12"/>
    <property type="match status" value="1"/>
</dbReference>
<dbReference type="PANTHER" id="PTHR34823">
    <property type="entry name" value="GLCNAC-BINDING PROTEIN A"/>
    <property type="match status" value="1"/>
</dbReference>
<dbReference type="CDD" id="cd21177">
    <property type="entry name" value="LPMO_AA10"/>
    <property type="match status" value="1"/>
</dbReference>
<dbReference type="GO" id="GO:0005576">
    <property type="term" value="C:extracellular region"/>
    <property type="evidence" value="ECO:0007669"/>
    <property type="project" value="InterPro"/>
</dbReference>
<dbReference type="InterPro" id="IPR004302">
    <property type="entry name" value="Cellulose/chitin-bd_N"/>
</dbReference>
<dbReference type="InterPro" id="IPR014756">
    <property type="entry name" value="Ig_E-set"/>
</dbReference>
<feature type="region of interest" description="Disordered" evidence="3">
    <location>
        <begin position="213"/>
        <end position="267"/>
    </location>
</feature>
<dbReference type="Pfam" id="PF02839">
    <property type="entry name" value="CBM_5_12"/>
    <property type="match status" value="1"/>
</dbReference>
<evidence type="ECO:0000313" key="6">
    <source>
        <dbReference type="Proteomes" id="UP000050277"/>
    </source>
</evidence>
<name>A0A0P6YKK8_9CHLR</name>
<dbReference type="AlphaFoldDB" id="A0A0P6YKK8"/>
<protein>
    <submittedName>
        <fullName evidence="5">Chitin-binding protein</fullName>
    </submittedName>
</protein>
<accession>A0A0P6YKK8</accession>
<dbReference type="PANTHER" id="PTHR34823:SF1">
    <property type="entry name" value="CHITIN-BINDING TYPE-4 DOMAIN-CONTAINING PROTEIN"/>
    <property type="match status" value="1"/>
</dbReference>
<dbReference type="EMBL" id="LGKP01000023">
    <property type="protein sequence ID" value="KPL85743.1"/>
    <property type="molecule type" value="Genomic_DNA"/>
</dbReference>
<dbReference type="GO" id="GO:0004553">
    <property type="term" value="F:hydrolase activity, hydrolyzing O-glycosyl compounds"/>
    <property type="evidence" value="ECO:0007669"/>
    <property type="project" value="InterPro"/>
</dbReference>
<organism evidence="5 6">
    <name type="scientific">Herpetosiphon geysericola</name>
    <dbReference type="NCBI Taxonomy" id="70996"/>
    <lineage>
        <taxon>Bacteria</taxon>
        <taxon>Bacillati</taxon>
        <taxon>Chloroflexota</taxon>
        <taxon>Chloroflexia</taxon>
        <taxon>Herpetosiphonales</taxon>
        <taxon>Herpetosiphonaceae</taxon>
        <taxon>Herpetosiphon</taxon>
    </lineage>
</organism>
<dbReference type="CDD" id="cd12214">
    <property type="entry name" value="ChiA1_BD"/>
    <property type="match status" value="1"/>
</dbReference>
<dbReference type="Gene3D" id="2.70.50.50">
    <property type="entry name" value="chitin-binding protein cbp21"/>
    <property type="match status" value="1"/>
</dbReference>
<evidence type="ECO:0000313" key="5">
    <source>
        <dbReference type="EMBL" id="KPL85743.1"/>
    </source>
</evidence>
<sequence length="315" mass="33781">MVQRRILRFAVGCCSLVVGLVGLNHVHAHGSLQTPMSRTYACFLEGPETPATAACRAAIERGGTQALYDWNEVNIGDAAGRHRSIIPDGKLCSAGREKYAGFDLPRADWPATPLNSGSSLSFLYKATAPHRGTFDFYLTRNGYDPNQPLKWSDLEASPFASVTNPALVNGSYVINATLPSGKTGRHLIYAIWQRSDSPEAFYSCSDVNFGGSNQTTMPTATPRPTSQPSTTPRPTSTNVPTITAVPTNTPVATPRPTNVPTATPNPSTPAWQAYTSYATGAGVTYAGHTYICRQAHTSLPGWEPAAVPALWQLIN</sequence>
<dbReference type="InterPro" id="IPR051024">
    <property type="entry name" value="GlcNAc_Chitin_IntDeg"/>
</dbReference>
<dbReference type="SUPFAM" id="SSF51055">
    <property type="entry name" value="Carbohydrate binding domain"/>
    <property type="match status" value="1"/>
</dbReference>
<evidence type="ECO:0000256" key="2">
    <source>
        <dbReference type="ARBA" id="ARBA00022801"/>
    </source>
</evidence>
<dbReference type="InterPro" id="IPR036573">
    <property type="entry name" value="CBM_sf_5/12"/>
</dbReference>
<dbReference type="OrthoDB" id="5179374at2"/>
<dbReference type="STRING" id="70996.SE18_15525"/>
<dbReference type="Pfam" id="PF03067">
    <property type="entry name" value="LPMO_10"/>
    <property type="match status" value="1"/>
</dbReference>
<feature type="compositionally biased region" description="Low complexity" evidence="3">
    <location>
        <begin position="218"/>
        <end position="267"/>
    </location>
</feature>
<dbReference type="SMART" id="SM00495">
    <property type="entry name" value="ChtBD3"/>
    <property type="match status" value="1"/>
</dbReference>
<dbReference type="SUPFAM" id="SSF81296">
    <property type="entry name" value="E set domains"/>
    <property type="match status" value="1"/>
</dbReference>
<keyword evidence="2" id="KW-0378">Hydrolase</keyword>
<evidence type="ECO:0000256" key="1">
    <source>
        <dbReference type="ARBA" id="ARBA00022729"/>
    </source>
</evidence>
<keyword evidence="1" id="KW-0732">Signal</keyword>
<dbReference type="GO" id="GO:0030246">
    <property type="term" value="F:carbohydrate binding"/>
    <property type="evidence" value="ECO:0007669"/>
    <property type="project" value="InterPro"/>
</dbReference>
<comment type="caution">
    <text evidence="5">The sequence shown here is derived from an EMBL/GenBank/DDBJ whole genome shotgun (WGS) entry which is preliminary data.</text>
</comment>
<dbReference type="InterPro" id="IPR003610">
    <property type="entry name" value="CBM5/12"/>
</dbReference>
<keyword evidence="6" id="KW-1185">Reference proteome</keyword>
<dbReference type="GO" id="GO:0005975">
    <property type="term" value="P:carbohydrate metabolic process"/>
    <property type="evidence" value="ECO:0007669"/>
    <property type="project" value="InterPro"/>
</dbReference>
<feature type="domain" description="Chitin-binding type-3" evidence="4">
    <location>
        <begin position="268"/>
        <end position="314"/>
    </location>
</feature>
<evidence type="ECO:0000256" key="3">
    <source>
        <dbReference type="SAM" id="MobiDB-lite"/>
    </source>
</evidence>